<dbReference type="EMBL" id="FPBK01000008">
    <property type="protein sequence ID" value="SFU58002.1"/>
    <property type="molecule type" value="Genomic_DNA"/>
</dbReference>
<organism evidence="3 4">
    <name type="scientific">Pustulibacterium marinum</name>
    <dbReference type="NCBI Taxonomy" id="1224947"/>
    <lineage>
        <taxon>Bacteria</taxon>
        <taxon>Pseudomonadati</taxon>
        <taxon>Bacteroidota</taxon>
        <taxon>Flavobacteriia</taxon>
        <taxon>Flavobacteriales</taxon>
        <taxon>Flavobacteriaceae</taxon>
        <taxon>Pustulibacterium</taxon>
    </lineage>
</organism>
<proteinExistence type="predicted"/>
<reference evidence="3 4" key="1">
    <citation type="submission" date="2016-10" db="EMBL/GenBank/DDBJ databases">
        <authorList>
            <person name="de Groot N.N."/>
        </authorList>
    </citation>
    <scope>NUCLEOTIDE SEQUENCE [LARGE SCALE GENOMIC DNA]</scope>
    <source>
        <strain evidence="3 4">CGMCC 1.12333</strain>
    </source>
</reference>
<evidence type="ECO:0000259" key="2">
    <source>
        <dbReference type="Pfam" id="PF13568"/>
    </source>
</evidence>
<sequence>MKYVIWFMLICFPLLLAGQSNSSVEGLQQRYADSTYFEDQIYAGMVYNVLLGKPSGVSQNNFSNGFTVGFIKDIPLNNKRNKALGIGVGYGNNSFYYNIRAYKANNDIQYEIIDSDVSYKRSKLETHAIEIPLEYRWRTSDVTTTKFWRIYTGVKMSYAFSRISKYISSTEKIVFTNTDINPWQLSGYLSAGYNTWNVYGSFTFTNIFTEDIKLNDSDEPINMGFFNVGLIFYIL</sequence>
<dbReference type="STRING" id="1224947.SAMN05216480_10875"/>
<dbReference type="AlphaFoldDB" id="A0A1I7HBL8"/>
<feature type="chain" id="PRO_5011448291" evidence="1">
    <location>
        <begin position="23"/>
        <end position="235"/>
    </location>
</feature>
<feature type="signal peptide" evidence="1">
    <location>
        <begin position="1"/>
        <end position="22"/>
    </location>
</feature>
<dbReference type="Proteomes" id="UP000199138">
    <property type="component" value="Unassembled WGS sequence"/>
</dbReference>
<dbReference type="OrthoDB" id="959017at2"/>
<accession>A0A1I7HBL8</accession>
<gene>
    <name evidence="3" type="ORF">SAMN05216480_10875</name>
</gene>
<evidence type="ECO:0000256" key="1">
    <source>
        <dbReference type="SAM" id="SignalP"/>
    </source>
</evidence>
<feature type="domain" description="Outer membrane protein beta-barrel" evidence="2">
    <location>
        <begin position="31"/>
        <end position="204"/>
    </location>
</feature>
<evidence type="ECO:0000313" key="4">
    <source>
        <dbReference type="Proteomes" id="UP000199138"/>
    </source>
</evidence>
<keyword evidence="4" id="KW-1185">Reference proteome</keyword>
<dbReference type="RefSeq" id="WP_093025302.1">
    <property type="nucleotide sequence ID" value="NZ_FPBK01000008.1"/>
</dbReference>
<name>A0A1I7HBL8_9FLAO</name>
<dbReference type="InterPro" id="IPR025665">
    <property type="entry name" value="Beta-barrel_OMP_2"/>
</dbReference>
<evidence type="ECO:0000313" key="3">
    <source>
        <dbReference type="EMBL" id="SFU58002.1"/>
    </source>
</evidence>
<protein>
    <submittedName>
        <fullName evidence="3">Outer membrane protein beta-barrel domain-containing protein</fullName>
    </submittedName>
</protein>
<dbReference type="Pfam" id="PF13568">
    <property type="entry name" value="OMP_b-brl_2"/>
    <property type="match status" value="1"/>
</dbReference>
<keyword evidence="1" id="KW-0732">Signal</keyword>